<keyword evidence="5" id="KW-1185">Reference proteome</keyword>
<keyword evidence="2" id="KW-1005">Bacterial flagellum biogenesis</keyword>
<gene>
    <name evidence="4" type="ORF">SA87_09290</name>
</gene>
<dbReference type="InterPro" id="IPR005648">
    <property type="entry name" value="FlgD"/>
</dbReference>
<accession>A0A179IQU7</accession>
<reference evidence="4 5" key="1">
    <citation type="submission" date="2015-09" db="EMBL/GenBank/DDBJ databases">
        <title>Draft genome sequence of Hydrogenibacillus schlegelii DSM 2000.</title>
        <authorList>
            <person name="Hemp J."/>
        </authorList>
    </citation>
    <scope>NUCLEOTIDE SEQUENCE [LARGE SCALE GENOMIC DNA]</scope>
    <source>
        <strain evidence="4 5">MA 48</strain>
    </source>
</reference>
<dbReference type="Proteomes" id="UP000243024">
    <property type="component" value="Unassembled WGS sequence"/>
</dbReference>
<dbReference type="RefSeq" id="WP_066200040.1">
    <property type="nucleotide sequence ID" value="NZ_CBCSAS010000004.1"/>
</dbReference>
<feature type="compositionally biased region" description="Low complexity" evidence="3">
    <location>
        <begin position="112"/>
        <end position="122"/>
    </location>
</feature>
<evidence type="ECO:0000256" key="3">
    <source>
        <dbReference type="SAM" id="MobiDB-lite"/>
    </source>
</evidence>
<protein>
    <recommendedName>
        <fullName evidence="6">Flagellar basal-body rod modification protein FlgD</fullName>
    </recommendedName>
</protein>
<evidence type="ECO:0000256" key="1">
    <source>
        <dbReference type="ARBA" id="ARBA00010577"/>
    </source>
</evidence>
<feature type="region of interest" description="Disordered" evidence="3">
    <location>
        <begin position="16"/>
        <end position="36"/>
    </location>
</feature>
<dbReference type="AlphaFoldDB" id="A0A179IQU7"/>
<name>A0A179IQU7_HYDSH</name>
<dbReference type="STRING" id="1484.SA87_09290"/>
<evidence type="ECO:0000313" key="4">
    <source>
        <dbReference type="EMBL" id="OAR04705.1"/>
    </source>
</evidence>
<dbReference type="OrthoDB" id="280334at2"/>
<comment type="caution">
    <text evidence="4">The sequence shown here is derived from an EMBL/GenBank/DDBJ whole genome shotgun (WGS) entry which is preliminary data.</text>
</comment>
<dbReference type="GO" id="GO:0044781">
    <property type="term" value="P:bacterial-type flagellum organization"/>
    <property type="evidence" value="ECO:0007669"/>
    <property type="project" value="UniProtKB-KW"/>
</dbReference>
<sequence>MNDVGAVAGEARMFAAAQDARPAESRTADESAAGPGEAAGLRALRELDFLKLFIAQLKYQDPLSPVNDREFMQQLAAFATLEQLVLLNDRIAAMNREIEAIRRRLEGERSPEGASAPEAAPATGDRPPEIA</sequence>
<proteinExistence type="inferred from homology"/>
<comment type="similarity">
    <text evidence="1">Belongs to the FlgD family.</text>
</comment>
<dbReference type="EMBL" id="JXBB01000012">
    <property type="protein sequence ID" value="OAR04705.1"/>
    <property type="molecule type" value="Genomic_DNA"/>
</dbReference>
<evidence type="ECO:0000313" key="5">
    <source>
        <dbReference type="Proteomes" id="UP000243024"/>
    </source>
</evidence>
<evidence type="ECO:0008006" key="6">
    <source>
        <dbReference type="Google" id="ProtNLM"/>
    </source>
</evidence>
<dbReference type="Pfam" id="PF03963">
    <property type="entry name" value="FlgD"/>
    <property type="match status" value="1"/>
</dbReference>
<organism evidence="4 5">
    <name type="scientific">Hydrogenibacillus schlegelii</name>
    <name type="common">Bacillus schlegelii</name>
    <dbReference type="NCBI Taxonomy" id="1484"/>
    <lineage>
        <taxon>Bacteria</taxon>
        <taxon>Bacillati</taxon>
        <taxon>Bacillota</taxon>
        <taxon>Bacilli</taxon>
        <taxon>Bacillales</taxon>
        <taxon>Bacillales Family X. Incertae Sedis</taxon>
        <taxon>Hydrogenibacillus</taxon>
    </lineage>
</organism>
<feature type="region of interest" description="Disordered" evidence="3">
    <location>
        <begin position="103"/>
        <end position="131"/>
    </location>
</feature>
<evidence type="ECO:0000256" key="2">
    <source>
        <dbReference type="ARBA" id="ARBA00022795"/>
    </source>
</evidence>